<accession>A0A2K6EAV0</accession>
<dbReference type="Bgee" id="ENSMNEG00000045174">
    <property type="expression patterns" value="Expressed in adult mammalian kidney"/>
</dbReference>
<feature type="region of interest" description="Disordered" evidence="7">
    <location>
        <begin position="90"/>
        <end position="113"/>
    </location>
</feature>
<reference evidence="8" key="2">
    <citation type="submission" date="2025-09" db="UniProtKB">
        <authorList>
            <consortium name="Ensembl"/>
        </authorList>
    </citation>
    <scope>IDENTIFICATION</scope>
</reference>
<dbReference type="AlphaFoldDB" id="A0A2K6EAV0"/>
<proteinExistence type="inferred from homology"/>
<evidence type="ECO:0000313" key="8">
    <source>
        <dbReference type="Ensembl" id="ENSMNEP00000045289.1"/>
    </source>
</evidence>
<reference evidence="8" key="1">
    <citation type="submission" date="2025-08" db="UniProtKB">
        <authorList>
            <consortium name="Ensembl"/>
        </authorList>
    </citation>
    <scope>IDENTIFICATION</scope>
</reference>
<comment type="similarity">
    <text evidence="2">Belongs to the mesothelin family.</text>
</comment>
<comment type="subcellular location">
    <subcellularLocation>
        <location evidence="1">Membrane</location>
    </subcellularLocation>
</comment>
<dbReference type="GO" id="GO:0007160">
    <property type="term" value="P:cell-matrix adhesion"/>
    <property type="evidence" value="ECO:0007669"/>
    <property type="project" value="TreeGrafter"/>
</dbReference>
<feature type="region of interest" description="Disordered" evidence="7">
    <location>
        <begin position="652"/>
        <end position="696"/>
    </location>
</feature>
<keyword evidence="9" id="KW-1185">Reference proteome</keyword>
<dbReference type="Ensembl" id="ENSMNET00000069800.1">
    <property type="protein sequence ID" value="ENSMNEP00000045289.1"/>
    <property type="gene ID" value="ENSMNEG00000045174.1"/>
</dbReference>
<evidence type="ECO:0000313" key="9">
    <source>
        <dbReference type="Proteomes" id="UP000233120"/>
    </source>
</evidence>
<dbReference type="STRING" id="9545.ENSMNEP00000045289"/>
<evidence type="ECO:0000256" key="6">
    <source>
        <dbReference type="ARBA" id="ARBA00023180"/>
    </source>
</evidence>
<keyword evidence="6" id="KW-0325">Glycoprotein</keyword>
<feature type="region of interest" description="Disordered" evidence="7">
    <location>
        <begin position="747"/>
        <end position="767"/>
    </location>
</feature>
<sequence>SWTHCPWPQHLPALERLCQDDQHAPPHRHGPQSGCPAELGPHPPPVPRRPLLWAPGQGSFPRRAGCQWGQPVGQCQLLPAARLLVPAGRSAAPGPALSPNPEAGLAAGPPPGLAGERGRSAGGCLANLASRCGLQDDFTLHPPNLLLFYNLSQVREVDCRAFIRRAAQGDVELLSHLPDQRVALQPAVACLVGTWVGWARCLGGSLLLGADLLALQGGARPQLSASNLPLLGALVCDMDASSISAADPHVLENLQRCPRLTTAQRIALNSLLAGGKTSLGWVGSRGWTQASLARATNLSAHLPCQAVGLGFFSSMVAACRAGRLSQHEARRFVTSFLESKTKLVSSRPRLSTGNITAATLRDNLLLVRYDCAQLESCLDGHVLRTNLELLLQHPLPAECQRVVKAKLAQIYPQGLPEDQLRLITSLVYLYSCTEIGQWSITSWDTVVALLASDVALENQTEAVLQKFLEHNGTVSGALLLAVGGTRLCWMSPQQIQTIHPQELRLAGALDVSSCPQSRKDVLYAKAREAFSSSSRTPAAYYHFMRPYLARRGPHPFPPGASPPTACGWPQPLTPVPPGGAPVEELQHLAQANISMDIDTFTSLNPRVLQSLDVSNVTALLGHNVGDLQKARSHPTVRSWLYSLNSSALGQLGLDTSPAGPASPTGPAHGTSGPPSTTHQAPHLVHTSGLPGNAAQASTSGSPWAPLGYLPLAVALPSSLLWLLHWGTCTLASVDSAASGWLGSQGSGAGKTGLLDSAGRPLGLRGRL</sequence>
<dbReference type="GO" id="GO:0016020">
    <property type="term" value="C:membrane"/>
    <property type="evidence" value="ECO:0007669"/>
    <property type="project" value="UniProtKB-SubCell"/>
</dbReference>
<feature type="region of interest" description="Disordered" evidence="7">
    <location>
        <begin position="21"/>
        <end position="54"/>
    </location>
</feature>
<evidence type="ECO:0000256" key="4">
    <source>
        <dbReference type="ARBA" id="ARBA00022889"/>
    </source>
</evidence>
<evidence type="ECO:0000256" key="1">
    <source>
        <dbReference type="ARBA" id="ARBA00004370"/>
    </source>
</evidence>
<dbReference type="PANTHER" id="PTHR23412">
    <property type="entry name" value="STEREOCILIN RELATED"/>
    <property type="match status" value="1"/>
</dbReference>
<organism evidence="8 9">
    <name type="scientific">Macaca nemestrina</name>
    <name type="common">Pig-tailed macaque</name>
    <dbReference type="NCBI Taxonomy" id="9545"/>
    <lineage>
        <taxon>Eukaryota</taxon>
        <taxon>Metazoa</taxon>
        <taxon>Chordata</taxon>
        <taxon>Craniata</taxon>
        <taxon>Vertebrata</taxon>
        <taxon>Euteleostomi</taxon>
        <taxon>Mammalia</taxon>
        <taxon>Eutheria</taxon>
        <taxon>Euarchontoglires</taxon>
        <taxon>Primates</taxon>
        <taxon>Haplorrhini</taxon>
        <taxon>Catarrhini</taxon>
        <taxon>Cercopithecidae</taxon>
        <taxon>Cercopithecinae</taxon>
        <taxon>Macaca</taxon>
    </lineage>
</organism>
<gene>
    <name evidence="8" type="primary">MSLNL</name>
</gene>
<protein>
    <submittedName>
        <fullName evidence="8">Mesothelin like</fullName>
    </submittedName>
</protein>
<evidence type="ECO:0000256" key="2">
    <source>
        <dbReference type="ARBA" id="ARBA00011016"/>
    </source>
</evidence>
<dbReference type="InterPro" id="IPR010335">
    <property type="entry name" value="Mesothelin"/>
</dbReference>
<keyword evidence="5" id="KW-0472">Membrane</keyword>
<keyword evidence="4" id="KW-0130">Cell adhesion</keyword>
<feature type="compositionally biased region" description="Low complexity" evidence="7">
    <location>
        <begin position="655"/>
        <end position="670"/>
    </location>
</feature>
<keyword evidence="3" id="KW-0732">Signal</keyword>
<evidence type="ECO:0000256" key="3">
    <source>
        <dbReference type="ARBA" id="ARBA00022729"/>
    </source>
</evidence>
<dbReference type="PANTHER" id="PTHR23412:SF15">
    <property type="entry name" value="MESOTHELIN-LIKE PROTEIN"/>
    <property type="match status" value="1"/>
</dbReference>
<dbReference type="Proteomes" id="UP000233120">
    <property type="component" value="Unassembled WGS sequence"/>
</dbReference>
<evidence type="ECO:0000256" key="5">
    <source>
        <dbReference type="ARBA" id="ARBA00023136"/>
    </source>
</evidence>
<dbReference type="Gene3D" id="1.20.970.40">
    <property type="match status" value="1"/>
</dbReference>
<name>A0A2K6EAV0_MACNE</name>
<dbReference type="GO" id="GO:0009986">
    <property type="term" value="C:cell surface"/>
    <property type="evidence" value="ECO:0007669"/>
    <property type="project" value="TreeGrafter"/>
</dbReference>
<dbReference type="InterPro" id="IPR026664">
    <property type="entry name" value="Stereocilin-rel"/>
</dbReference>
<dbReference type="Pfam" id="PF06060">
    <property type="entry name" value="Mesothelin"/>
    <property type="match status" value="2"/>
</dbReference>
<dbReference type="GeneTree" id="ENSGT00950000182957"/>
<evidence type="ECO:0000256" key="7">
    <source>
        <dbReference type="SAM" id="MobiDB-lite"/>
    </source>
</evidence>